<dbReference type="GO" id="GO:0046872">
    <property type="term" value="F:metal ion binding"/>
    <property type="evidence" value="ECO:0007669"/>
    <property type="project" value="InterPro"/>
</dbReference>
<proteinExistence type="predicted"/>
<keyword evidence="1" id="KW-0547">Nucleotide-binding</keyword>
<dbReference type="PROSITE" id="PS50975">
    <property type="entry name" value="ATP_GRASP"/>
    <property type="match status" value="1"/>
</dbReference>
<keyword evidence="4" id="KW-1185">Reference proteome</keyword>
<dbReference type="Proteomes" id="UP000277007">
    <property type="component" value="Unassembled WGS sequence"/>
</dbReference>
<feature type="domain" description="ATP-grasp" evidence="2">
    <location>
        <begin position="153"/>
        <end position="370"/>
    </location>
</feature>
<gene>
    <name evidence="3" type="ORF">EJ903_24670</name>
</gene>
<accession>A0A431VAA7</accession>
<dbReference type="RefSeq" id="WP_126620496.1">
    <property type="nucleotide sequence ID" value="NZ_JBHUCY010000011.1"/>
</dbReference>
<dbReference type="OrthoDB" id="4632333at2"/>
<dbReference type="GO" id="GO:0005524">
    <property type="term" value="F:ATP binding"/>
    <property type="evidence" value="ECO:0007669"/>
    <property type="project" value="UniProtKB-UniRule"/>
</dbReference>
<protein>
    <recommendedName>
        <fullName evidence="2">ATP-grasp domain-containing protein</fullName>
    </recommendedName>
</protein>
<reference evidence="3 4" key="1">
    <citation type="submission" date="2018-12" db="EMBL/GenBank/DDBJ databases">
        <authorList>
            <person name="Yang Y."/>
        </authorList>
    </citation>
    <scope>NUCLEOTIDE SEQUENCE [LARGE SCALE GENOMIC DNA]</scope>
    <source>
        <strain evidence="3 4">L-25-5w-1</strain>
    </source>
</reference>
<evidence type="ECO:0000259" key="2">
    <source>
        <dbReference type="PROSITE" id="PS50975"/>
    </source>
</evidence>
<sequence length="441" mass="47562">MMAAAGDELLIVVANFQELFTVHGATPAIAGTPDQPPHGHVVKAVLWPDQPGWLLLAPAAPDIPVAGSCCHPPAEVIVPTGLGAVTLAALDEPVARARLTAFCAGAARVRIMATVHSLGLTWLAAALGADRVVGLPACPAGLVRRWNTKLGGRDLALAAGIPPDLMPAQAAMPSLDHALITLKDLRGGGRWLLKPNAACGGFGLVEANGGQDVPERLLGELRGRRTAKASWKSLYDMSEPLVLQQFLGERERNTSLTADFEVAPDGAVAFLGVAQQRLQRGFVYQGATYTPDAPWRMHSDMIVDIGQRLGARMAVERFQGCYNLDFLVTPDNRLWLIELNVRRSAPLDQFLTLRRLVGPNWMDHSAFDCHEAFPITGAVDSLCALEDRLRRHRLAFHDGQGVLAFHLSHRSERPYAGLLVIGPNGAAVDTIRRRLEDVLHG</sequence>
<dbReference type="SUPFAM" id="SSF56059">
    <property type="entry name" value="Glutathione synthetase ATP-binding domain-like"/>
    <property type="match status" value="1"/>
</dbReference>
<evidence type="ECO:0000313" key="4">
    <source>
        <dbReference type="Proteomes" id="UP000277007"/>
    </source>
</evidence>
<dbReference type="EMBL" id="RXMA01000045">
    <property type="protein sequence ID" value="RTR13450.1"/>
    <property type="molecule type" value="Genomic_DNA"/>
</dbReference>
<dbReference type="InterPro" id="IPR011761">
    <property type="entry name" value="ATP-grasp"/>
</dbReference>
<name>A0A431VAA7_9PROT</name>
<dbReference type="AlphaFoldDB" id="A0A431VAA7"/>
<dbReference type="Gene3D" id="3.30.470.20">
    <property type="entry name" value="ATP-grasp fold, B domain"/>
    <property type="match status" value="1"/>
</dbReference>
<keyword evidence="1" id="KW-0067">ATP-binding</keyword>
<comment type="caution">
    <text evidence="3">The sequence shown here is derived from an EMBL/GenBank/DDBJ whole genome shotgun (WGS) entry which is preliminary data.</text>
</comment>
<evidence type="ECO:0000313" key="3">
    <source>
        <dbReference type="EMBL" id="RTR13450.1"/>
    </source>
</evidence>
<organism evidence="3 4">
    <name type="scientific">Azospirillum griseum</name>
    <dbReference type="NCBI Taxonomy" id="2496639"/>
    <lineage>
        <taxon>Bacteria</taxon>
        <taxon>Pseudomonadati</taxon>
        <taxon>Pseudomonadota</taxon>
        <taxon>Alphaproteobacteria</taxon>
        <taxon>Rhodospirillales</taxon>
        <taxon>Azospirillaceae</taxon>
        <taxon>Azospirillum</taxon>
    </lineage>
</organism>
<evidence type="ECO:0000256" key="1">
    <source>
        <dbReference type="PROSITE-ProRule" id="PRU00409"/>
    </source>
</evidence>